<feature type="compositionally biased region" description="Polar residues" evidence="1">
    <location>
        <begin position="257"/>
        <end position="289"/>
    </location>
</feature>
<dbReference type="AlphaFoldDB" id="A0A8H4EPN6"/>
<dbReference type="Proteomes" id="UP000439903">
    <property type="component" value="Unassembled WGS sequence"/>
</dbReference>
<evidence type="ECO:0000256" key="1">
    <source>
        <dbReference type="SAM" id="MobiDB-lite"/>
    </source>
</evidence>
<comment type="caution">
    <text evidence="2">The sequence shown here is derived from an EMBL/GenBank/DDBJ whole genome shotgun (WGS) entry which is preliminary data.</text>
</comment>
<keyword evidence="3" id="KW-1185">Reference proteome</keyword>
<organism evidence="2 3">
    <name type="scientific">Gigaspora margarita</name>
    <dbReference type="NCBI Taxonomy" id="4874"/>
    <lineage>
        <taxon>Eukaryota</taxon>
        <taxon>Fungi</taxon>
        <taxon>Fungi incertae sedis</taxon>
        <taxon>Mucoromycota</taxon>
        <taxon>Glomeromycotina</taxon>
        <taxon>Glomeromycetes</taxon>
        <taxon>Diversisporales</taxon>
        <taxon>Gigasporaceae</taxon>
        <taxon>Gigaspora</taxon>
    </lineage>
</organism>
<dbReference type="OrthoDB" id="3171385at2759"/>
<sequence length="332" mass="36169">MYNSGKCLVCPRPVYVDKKTNQLSEYCSRSCRKNAVDYNLVEACTICKTYPKMLENGQRVDWCGSICKGKVSTSLQPTTSFKTYPLVTNQKSIAYQNDNSMIMSTQIAQNQPIQQNVAYLNTYTHPVTTSQLTNSGTVYLNNNNLNHNSVNSPIYAAPKQPIQSGVTYSNTYTYPVTTSQLKNSGSTAYLNHASQLTNSGSTVYLNNNSVSSPIYAASTQPIQSGVAYSNTYYSPVATHQLTNQSKHGNQNFHNQKTQYSQQEVSNFNSQQGVSNFNSQQGVSNFNSPKPNGESEGPSFAKHLAKTAAKTAAEAAVKIAAKAVVNHVLGGGK</sequence>
<gene>
    <name evidence="2" type="ORF">F8M41_012420</name>
</gene>
<reference evidence="2 3" key="1">
    <citation type="journal article" date="2019" name="Environ. Microbiol.">
        <title>At the nexus of three kingdoms: the genome of the mycorrhizal fungus Gigaspora margarita provides insights into plant, endobacterial and fungal interactions.</title>
        <authorList>
            <person name="Venice F."/>
            <person name="Ghignone S."/>
            <person name="Salvioli di Fossalunga A."/>
            <person name="Amselem J."/>
            <person name="Novero M."/>
            <person name="Xianan X."/>
            <person name="Sedzielewska Toro K."/>
            <person name="Morin E."/>
            <person name="Lipzen A."/>
            <person name="Grigoriev I.V."/>
            <person name="Henrissat B."/>
            <person name="Martin F.M."/>
            <person name="Bonfante P."/>
        </authorList>
    </citation>
    <scope>NUCLEOTIDE SEQUENCE [LARGE SCALE GENOMIC DNA]</scope>
    <source>
        <strain evidence="2 3">BEG34</strain>
    </source>
</reference>
<protein>
    <submittedName>
        <fullName evidence="2">Uncharacterized protein</fullName>
    </submittedName>
</protein>
<proteinExistence type="predicted"/>
<evidence type="ECO:0000313" key="2">
    <source>
        <dbReference type="EMBL" id="KAF0530090.1"/>
    </source>
</evidence>
<name>A0A8H4EPN6_GIGMA</name>
<accession>A0A8H4EPN6</accession>
<dbReference type="EMBL" id="WTPW01000253">
    <property type="protein sequence ID" value="KAF0530090.1"/>
    <property type="molecule type" value="Genomic_DNA"/>
</dbReference>
<feature type="region of interest" description="Disordered" evidence="1">
    <location>
        <begin position="257"/>
        <end position="304"/>
    </location>
</feature>
<evidence type="ECO:0000313" key="3">
    <source>
        <dbReference type="Proteomes" id="UP000439903"/>
    </source>
</evidence>